<dbReference type="Proteomes" id="UP000185596">
    <property type="component" value="Unassembled WGS sequence"/>
</dbReference>
<protein>
    <submittedName>
        <fullName evidence="1">Uncharacterized protein</fullName>
    </submittedName>
</protein>
<evidence type="ECO:0000313" key="1">
    <source>
        <dbReference type="EMBL" id="OLF18457.1"/>
    </source>
</evidence>
<proteinExistence type="predicted"/>
<dbReference type="RefSeq" id="WP_075124485.1">
    <property type="nucleotide sequence ID" value="NZ_MSIE01000007.1"/>
</dbReference>
<comment type="caution">
    <text evidence="1">The sequence shown here is derived from an EMBL/GenBank/DDBJ whole genome shotgun (WGS) entry which is preliminary data.</text>
</comment>
<accession>A0A1Q8CVS7</accession>
<name>A0A1Q8CVS7_9PSEU</name>
<sequence>MAFTIMHRGGDEEDSSGTAGIDGILAELDEPRDDEHPDVAVGHESGWTLSAFQTGSLVWENPEEDHEPRHMSDVSRAEARRIMVLVAQGRLDEVEALDWSPGYGS</sequence>
<dbReference type="STRING" id="1912961.BU204_05690"/>
<dbReference type="AlphaFoldDB" id="A0A1Q8CVS7"/>
<keyword evidence="2" id="KW-1185">Reference proteome</keyword>
<dbReference type="EMBL" id="MSIE01000007">
    <property type="protein sequence ID" value="OLF18457.1"/>
    <property type="molecule type" value="Genomic_DNA"/>
</dbReference>
<reference evidence="1 2" key="1">
    <citation type="submission" date="2016-12" db="EMBL/GenBank/DDBJ databases">
        <title>The draft genome sequence of Actinophytocola sp. 11-183.</title>
        <authorList>
            <person name="Wang W."/>
            <person name="Yuan L."/>
        </authorList>
    </citation>
    <scope>NUCLEOTIDE SEQUENCE [LARGE SCALE GENOMIC DNA]</scope>
    <source>
        <strain evidence="1 2">11-183</strain>
    </source>
</reference>
<evidence type="ECO:0000313" key="2">
    <source>
        <dbReference type="Proteomes" id="UP000185596"/>
    </source>
</evidence>
<gene>
    <name evidence="1" type="ORF">BU204_05690</name>
</gene>
<organism evidence="1 2">
    <name type="scientific">Actinophytocola xanthii</name>
    <dbReference type="NCBI Taxonomy" id="1912961"/>
    <lineage>
        <taxon>Bacteria</taxon>
        <taxon>Bacillati</taxon>
        <taxon>Actinomycetota</taxon>
        <taxon>Actinomycetes</taxon>
        <taxon>Pseudonocardiales</taxon>
        <taxon>Pseudonocardiaceae</taxon>
    </lineage>
</organism>
<dbReference type="OrthoDB" id="4228653at2"/>